<feature type="repeat" description="RCC1" evidence="21">
    <location>
        <begin position="160"/>
        <end position="209"/>
    </location>
</feature>
<feature type="repeat" description="RCC1" evidence="21">
    <location>
        <begin position="210"/>
        <end position="262"/>
    </location>
</feature>
<protein>
    <recommendedName>
        <fullName evidence="20">X-linked retinitis pigmentosa GTPase regulator</fullName>
    </recommendedName>
</protein>
<keyword evidence="13" id="KW-0333">Golgi apparatus</keyword>
<dbReference type="InterPro" id="IPR058923">
    <property type="entry name" value="RCC1-like_dom"/>
</dbReference>
<keyword evidence="18" id="KW-0636">Prenylation</keyword>
<dbReference type="Proteomes" id="UP000261560">
    <property type="component" value="Unplaced"/>
</dbReference>
<dbReference type="InterPro" id="IPR000408">
    <property type="entry name" value="Reg_chr_condens"/>
</dbReference>
<evidence type="ECO:0000256" key="3">
    <source>
        <dbReference type="ARBA" id="ARBA00004555"/>
    </source>
</evidence>
<feature type="region of interest" description="Disordered" evidence="22">
    <location>
        <begin position="419"/>
        <end position="765"/>
    </location>
</feature>
<keyword evidence="10" id="KW-0677">Repeat</keyword>
<evidence type="ECO:0000256" key="15">
    <source>
        <dbReference type="ARBA" id="ARBA00023212"/>
    </source>
</evidence>
<keyword evidence="5" id="KW-0488">Methylation</keyword>
<evidence type="ECO:0000256" key="8">
    <source>
        <dbReference type="ARBA" id="ARBA00022606"/>
    </source>
</evidence>
<keyword evidence="8" id="KW-0716">Sensory transduction</keyword>
<dbReference type="OMA" id="IIFMHIS"/>
<dbReference type="InterPro" id="IPR009091">
    <property type="entry name" value="RCC1/BLIP-II"/>
</dbReference>
<reference evidence="24" key="1">
    <citation type="submission" date="2025-08" db="UniProtKB">
        <authorList>
            <consortium name="Ensembl"/>
        </authorList>
    </citation>
    <scope>IDENTIFICATION</scope>
</reference>
<evidence type="ECO:0000256" key="17">
    <source>
        <dbReference type="ARBA" id="ARBA00023288"/>
    </source>
</evidence>
<dbReference type="GO" id="GO:0005813">
    <property type="term" value="C:centrosome"/>
    <property type="evidence" value="ECO:0007669"/>
    <property type="project" value="UniProtKB-SubCell"/>
</dbReference>
<dbReference type="Gene3D" id="2.130.10.30">
    <property type="entry name" value="Regulator of chromosome condensation 1/beta-lactamase-inhibitor protein II"/>
    <property type="match status" value="1"/>
</dbReference>
<evidence type="ECO:0000256" key="13">
    <source>
        <dbReference type="ARBA" id="ARBA00023034"/>
    </source>
</evidence>
<evidence type="ECO:0000256" key="9">
    <source>
        <dbReference type="ARBA" id="ARBA00022658"/>
    </source>
</evidence>
<evidence type="ECO:0000313" key="25">
    <source>
        <dbReference type="Proteomes" id="UP000261560"/>
    </source>
</evidence>
<evidence type="ECO:0000256" key="18">
    <source>
        <dbReference type="ARBA" id="ARBA00023289"/>
    </source>
</evidence>
<dbReference type="InterPro" id="IPR051625">
    <property type="entry name" value="Signaling_Regulatory_Domain"/>
</dbReference>
<dbReference type="GeneTree" id="ENSGT00940000159616"/>
<evidence type="ECO:0000256" key="19">
    <source>
        <dbReference type="ARBA" id="ARBA00023305"/>
    </source>
</evidence>
<sequence>MTGQTDSDIPETGAIFTFGRSSFADNLPSKFWLKNDYPAGVCCGREHSAVITGNGKLLVFGCNSSGQLGLSLKPDLNKPASLKAFKSEKVTFVACGTDHTIVCTSNDRVYYAGKNQKARPGRGHSPKAGSFLRLHPFCERAHVKMLSAGCSTSAALTEDGRLFMWGDNSAGQIGLGDELFAAEPREVGVGEAVKWVSCGNRHSALVTVAGHLYTFGERANGRLGLQAEQLKNHRAPQRVPGIPGHVTQVCCGGQHTVVLTGEDVFTFGGGRYGQLGHGTFLFEAPSPKPLQHFHKCSVRQIACGENHTAVITNGGLLYTFGDGRHGKLGLMEENFVNQFSPTLCTQFLKFNVQSVSCGGHHMLVLAAPRPARAREVLEKENFLLSSCAELPLKEQLIDLAPVFPLSALAARARHREKVGTSVSISQFIHDSNEEEEDSEEQKGDDDSSESEVDEEKSAEEDDEEEDGSNEEEEAEETSDPENEEEEASVDDEATDDKEEEEEDGDATSEEEQEEEGTTDNEEEAEEDDEENEEEEAATEEDEEEEEDSQEDDGETKQTESDEDTDEEEDGENDKEEKSDEEGMESEEEEEEEGEEDEEEAEEDEDDEEDDESVEDEEEEVGNEEEEAEEAEYEEEEEEEEVGNEEEEVNEDEEEEEVNEDEEEEGENEEEEGEEVGNEEEEEGEQENEEEEGVEVEEEVEEEEEEEEVAQTGKDEAQKAPSLDKKPKREEAPTPAPRTKQTAVKKKQEDPQQFWNDVLPQYLDIQ</sequence>
<feature type="repeat" description="RCC1" evidence="21">
    <location>
        <begin position="315"/>
        <end position="368"/>
    </location>
</feature>
<dbReference type="PANTHER" id="PTHR22872">
    <property type="entry name" value="BTK-BINDING PROTEIN-RELATED"/>
    <property type="match status" value="1"/>
</dbReference>
<keyword evidence="6" id="KW-0963">Cytoplasm</keyword>
<dbReference type="GO" id="GO:0007601">
    <property type="term" value="P:visual perception"/>
    <property type="evidence" value="ECO:0007669"/>
    <property type="project" value="UniProtKB-KW"/>
</dbReference>
<dbReference type="PROSITE" id="PS50012">
    <property type="entry name" value="RCC1_3"/>
    <property type="match status" value="5"/>
</dbReference>
<dbReference type="PANTHER" id="PTHR22872:SF9">
    <property type="entry name" value="X-LINKED RETINITIS PIGMENTOSA GTPASE REGULATOR"/>
    <property type="match status" value="1"/>
</dbReference>
<evidence type="ECO:0000256" key="2">
    <source>
        <dbReference type="ARBA" id="ARBA00004300"/>
    </source>
</evidence>
<dbReference type="GO" id="GO:0030030">
    <property type="term" value="P:cell projection organization"/>
    <property type="evidence" value="ECO:0007669"/>
    <property type="project" value="UniProtKB-KW"/>
</dbReference>
<name>A0A3B3CHJ1_ORYME</name>
<keyword evidence="12" id="KW-0282">Flagellum</keyword>
<dbReference type="Pfam" id="PF25390">
    <property type="entry name" value="WD40_RLD"/>
    <property type="match status" value="1"/>
</dbReference>
<feature type="domain" description="RCC1-like" evidence="23">
    <location>
        <begin position="57"/>
        <end position="366"/>
    </location>
</feature>
<comment type="subcellular location">
    <subcellularLocation>
        <location evidence="1">Cytoplasm</location>
        <location evidence="1">Cytoskeleton</location>
        <location evidence="1">Cilium basal body</location>
    </subcellularLocation>
    <subcellularLocation>
        <location evidence="4">Cytoplasm</location>
        <location evidence="4">Cytoskeleton</location>
        <location evidence="4">Flagellum axoneme</location>
    </subcellularLocation>
    <subcellularLocation>
        <location evidence="2">Cytoplasm</location>
        <location evidence="2">Cytoskeleton</location>
        <location evidence="2">Microtubule organizing center</location>
        <location evidence="2">Centrosome</location>
    </subcellularLocation>
    <subcellularLocation>
        <location evidence="3">Golgi apparatus</location>
    </subcellularLocation>
</comment>
<keyword evidence="11" id="KW-0970">Cilium biogenesis/degradation</keyword>
<evidence type="ECO:0000256" key="14">
    <source>
        <dbReference type="ARBA" id="ARBA00023069"/>
    </source>
</evidence>
<evidence type="ECO:0000256" key="22">
    <source>
        <dbReference type="SAM" id="MobiDB-lite"/>
    </source>
</evidence>
<dbReference type="PaxDb" id="30732-ENSOMEP00000017358"/>
<evidence type="ECO:0000256" key="10">
    <source>
        <dbReference type="ARBA" id="ARBA00022737"/>
    </source>
</evidence>
<proteinExistence type="predicted"/>
<keyword evidence="9" id="KW-0344">Guanine-nucleotide releasing factor</keyword>
<keyword evidence="14" id="KW-0969">Cilium</keyword>
<keyword evidence="17" id="KW-0449">Lipoprotein</keyword>
<feature type="compositionally biased region" description="Basic and acidic residues" evidence="22">
    <location>
        <begin position="712"/>
        <end position="731"/>
    </location>
</feature>
<evidence type="ECO:0000256" key="16">
    <source>
        <dbReference type="ARBA" id="ARBA00023273"/>
    </source>
</evidence>
<dbReference type="Ensembl" id="ENSOMET00000034791.1">
    <property type="protein sequence ID" value="ENSOMEP00000017358.1"/>
    <property type="gene ID" value="ENSOMEG00000019054.1"/>
</dbReference>
<dbReference type="GO" id="GO:0005085">
    <property type="term" value="F:guanyl-nucleotide exchange factor activity"/>
    <property type="evidence" value="ECO:0007669"/>
    <property type="project" value="UniProtKB-KW"/>
</dbReference>
<evidence type="ECO:0000256" key="12">
    <source>
        <dbReference type="ARBA" id="ARBA00022846"/>
    </source>
</evidence>
<organism evidence="24 25">
    <name type="scientific">Oryzias melastigma</name>
    <name type="common">Marine medaka</name>
    <dbReference type="NCBI Taxonomy" id="30732"/>
    <lineage>
        <taxon>Eukaryota</taxon>
        <taxon>Metazoa</taxon>
        <taxon>Chordata</taxon>
        <taxon>Craniata</taxon>
        <taxon>Vertebrata</taxon>
        <taxon>Euteleostomi</taxon>
        <taxon>Actinopterygii</taxon>
        <taxon>Neopterygii</taxon>
        <taxon>Teleostei</taxon>
        <taxon>Neoteleostei</taxon>
        <taxon>Acanthomorphata</taxon>
        <taxon>Ovalentaria</taxon>
        <taxon>Atherinomorphae</taxon>
        <taxon>Beloniformes</taxon>
        <taxon>Adrianichthyidae</taxon>
        <taxon>Oryziinae</taxon>
        <taxon>Oryzias</taxon>
    </lineage>
</organism>
<dbReference type="GO" id="GO:0005794">
    <property type="term" value="C:Golgi apparatus"/>
    <property type="evidence" value="ECO:0007669"/>
    <property type="project" value="UniProtKB-SubCell"/>
</dbReference>
<evidence type="ECO:0000256" key="20">
    <source>
        <dbReference type="ARBA" id="ARBA00073293"/>
    </source>
</evidence>
<keyword evidence="19" id="KW-0844">Vision</keyword>
<accession>A0A3B3CHJ1</accession>
<dbReference type="PRINTS" id="PR00633">
    <property type="entry name" value="RCCNDNSATION"/>
</dbReference>
<feature type="repeat" description="RCC1" evidence="21">
    <location>
        <begin position="55"/>
        <end position="106"/>
    </location>
</feature>
<keyword evidence="25" id="KW-1185">Reference proteome</keyword>
<dbReference type="SUPFAM" id="SSF50985">
    <property type="entry name" value="RCC1/BLIP-II"/>
    <property type="match status" value="1"/>
</dbReference>
<evidence type="ECO:0000256" key="4">
    <source>
        <dbReference type="ARBA" id="ARBA00004611"/>
    </source>
</evidence>
<feature type="compositionally biased region" description="Acidic residues" evidence="22">
    <location>
        <begin position="446"/>
        <end position="553"/>
    </location>
</feature>
<evidence type="ECO:0000256" key="6">
    <source>
        <dbReference type="ARBA" id="ARBA00022490"/>
    </source>
</evidence>
<keyword evidence="7" id="KW-0597">Phosphoprotein</keyword>
<gene>
    <name evidence="24" type="primary">RPGR</name>
</gene>
<keyword evidence="16" id="KW-0966">Cell projection</keyword>
<dbReference type="FunFam" id="2.130.10.30:FF:000013">
    <property type="entry name" value="Retinitis pigmentosa GTPase regulator isoform 1"/>
    <property type="match status" value="1"/>
</dbReference>
<evidence type="ECO:0000256" key="11">
    <source>
        <dbReference type="ARBA" id="ARBA00022794"/>
    </source>
</evidence>
<dbReference type="STRING" id="30732.ENSOMEP00000017358"/>
<evidence type="ECO:0000256" key="21">
    <source>
        <dbReference type="PROSITE-ProRule" id="PRU00235"/>
    </source>
</evidence>
<evidence type="ECO:0000313" key="24">
    <source>
        <dbReference type="Ensembl" id="ENSOMEP00000017358.1"/>
    </source>
</evidence>
<dbReference type="GO" id="GO:0005929">
    <property type="term" value="C:cilium"/>
    <property type="evidence" value="ECO:0007669"/>
    <property type="project" value="UniProtKB-ARBA"/>
</dbReference>
<dbReference type="PROSITE" id="PS00626">
    <property type="entry name" value="RCC1_2"/>
    <property type="match status" value="4"/>
</dbReference>
<feature type="compositionally biased region" description="Polar residues" evidence="22">
    <location>
        <begin position="420"/>
        <end position="429"/>
    </location>
</feature>
<evidence type="ECO:0000259" key="23">
    <source>
        <dbReference type="Pfam" id="PF25390"/>
    </source>
</evidence>
<evidence type="ECO:0000256" key="5">
    <source>
        <dbReference type="ARBA" id="ARBA00022481"/>
    </source>
</evidence>
<reference evidence="24" key="2">
    <citation type="submission" date="2025-09" db="UniProtKB">
        <authorList>
            <consortium name="Ensembl"/>
        </authorList>
    </citation>
    <scope>IDENTIFICATION</scope>
</reference>
<evidence type="ECO:0000256" key="1">
    <source>
        <dbReference type="ARBA" id="ARBA00004120"/>
    </source>
</evidence>
<evidence type="ECO:0000256" key="7">
    <source>
        <dbReference type="ARBA" id="ARBA00022553"/>
    </source>
</evidence>
<feature type="compositionally biased region" description="Acidic residues" evidence="22">
    <location>
        <begin position="560"/>
        <end position="708"/>
    </location>
</feature>
<keyword evidence="15" id="KW-0206">Cytoskeleton</keyword>
<dbReference type="AlphaFoldDB" id="A0A3B3CHJ1"/>
<feature type="repeat" description="RCC1" evidence="21">
    <location>
        <begin position="262"/>
        <end position="314"/>
    </location>
</feature>